<organism evidence="3">
    <name type="scientific">Cacopsylla melanoneura</name>
    <dbReference type="NCBI Taxonomy" id="428564"/>
    <lineage>
        <taxon>Eukaryota</taxon>
        <taxon>Metazoa</taxon>
        <taxon>Ecdysozoa</taxon>
        <taxon>Arthropoda</taxon>
        <taxon>Hexapoda</taxon>
        <taxon>Insecta</taxon>
        <taxon>Pterygota</taxon>
        <taxon>Neoptera</taxon>
        <taxon>Paraneoptera</taxon>
        <taxon>Hemiptera</taxon>
        <taxon>Sternorrhyncha</taxon>
        <taxon>Psylloidea</taxon>
        <taxon>Psyllidae</taxon>
        <taxon>Psyllinae</taxon>
        <taxon>Cacopsylla</taxon>
    </lineage>
</organism>
<feature type="chain" id="PRO_5034300895" description="FP protein C-terminal domain-containing protein" evidence="1">
    <location>
        <begin position="17"/>
        <end position="278"/>
    </location>
</feature>
<keyword evidence="1" id="KW-0732">Signal</keyword>
<dbReference type="EMBL" id="HBUF01073139">
    <property type="protein sequence ID" value="CAG6630293.1"/>
    <property type="molecule type" value="Transcribed_RNA"/>
</dbReference>
<evidence type="ECO:0000259" key="2">
    <source>
        <dbReference type="Pfam" id="PF25298"/>
    </source>
</evidence>
<dbReference type="InterPro" id="IPR057251">
    <property type="entry name" value="FP_C"/>
</dbReference>
<feature type="signal peptide" evidence="1">
    <location>
        <begin position="1"/>
        <end position="16"/>
    </location>
</feature>
<evidence type="ECO:0000256" key="1">
    <source>
        <dbReference type="SAM" id="SignalP"/>
    </source>
</evidence>
<sequence length="278" mass="32845">MAYHFLVLLLVSSVYTNESDEGYPRYLGEEYNETAEQQTRQQIRQQKYRLKNVIVDWMPQEEDENVYEKVEDIGHRLGIDNPLNDVEKAHRLNLELEGKPNPIVIRLRNVTLRQKWTGYYRGKRLWQEGWYLNEHLTPATQHLLHQAKKWAKHNGYKWVWTKESVVNIRKGPGYPPRSIQHVSQLLKLGPMPNKDPNVEKGIDMQEQMKTTTTERLNAVHGITPRQHNDIDITPRQHNDIDITPRQHNDIDITPRQHNDIDITPRQHNDIDIMHAKTT</sequence>
<feature type="domain" description="FP protein C-terminal" evidence="2">
    <location>
        <begin position="137"/>
        <end position="186"/>
    </location>
</feature>
<evidence type="ECO:0000313" key="3">
    <source>
        <dbReference type="EMBL" id="CAG6630293.1"/>
    </source>
</evidence>
<proteinExistence type="predicted"/>
<dbReference type="AlphaFoldDB" id="A0A8D8QE81"/>
<protein>
    <recommendedName>
        <fullName evidence="2">FP protein C-terminal domain-containing protein</fullName>
    </recommendedName>
</protein>
<accession>A0A8D8QE81</accession>
<reference evidence="3" key="1">
    <citation type="submission" date="2021-05" db="EMBL/GenBank/DDBJ databases">
        <authorList>
            <person name="Alioto T."/>
            <person name="Alioto T."/>
            <person name="Gomez Garrido J."/>
        </authorList>
    </citation>
    <scope>NUCLEOTIDE SEQUENCE</scope>
</reference>
<dbReference type="Pfam" id="PF25298">
    <property type="entry name" value="Baculo_FP_2nd"/>
    <property type="match status" value="1"/>
</dbReference>
<name>A0A8D8QE81_9HEMI</name>